<keyword evidence="4" id="KW-0963">Cytoplasm</keyword>
<dbReference type="Pfam" id="PF12774">
    <property type="entry name" value="AAA_6"/>
    <property type="match status" value="1"/>
</dbReference>
<dbReference type="Pfam" id="PF08393">
    <property type="entry name" value="DHC_N2"/>
    <property type="match status" value="1"/>
</dbReference>
<dbReference type="Gene3D" id="1.10.8.1220">
    <property type="match status" value="1"/>
</dbReference>
<keyword evidence="12" id="KW-0969">Cilium</keyword>
<dbReference type="Proteomes" id="UP000322000">
    <property type="component" value="Chromosome 9"/>
</dbReference>
<dbReference type="Gene3D" id="1.20.58.1120">
    <property type="match status" value="1"/>
</dbReference>
<dbReference type="InterPro" id="IPR035706">
    <property type="entry name" value="AAA_9"/>
</dbReference>
<dbReference type="RefSeq" id="XP_026732400.1">
    <property type="nucleotide sequence ID" value="XM_026876599.1"/>
</dbReference>
<dbReference type="GO" id="GO:0005524">
    <property type="term" value="F:ATP binding"/>
    <property type="evidence" value="ECO:0007669"/>
    <property type="project" value="UniProtKB-KW"/>
</dbReference>
<evidence type="ECO:0000256" key="16">
    <source>
        <dbReference type="ARBA" id="ARBA00054075"/>
    </source>
</evidence>
<proteinExistence type="inferred from homology"/>
<dbReference type="Gene3D" id="1.20.920.30">
    <property type="match status" value="1"/>
</dbReference>
<dbReference type="InterPro" id="IPR024317">
    <property type="entry name" value="Dynein_heavy_chain_D4_dom"/>
</dbReference>
<dbReference type="FunFam" id="1.20.920.20:FF:000001">
    <property type="entry name" value="dynein heavy chain 2, axonemal"/>
    <property type="match status" value="1"/>
</dbReference>
<evidence type="ECO:0000256" key="10">
    <source>
        <dbReference type="ARBA" id="ARBA00023017"/>
    </source>
</evidence>
<comment type="subunit">
    <text evidence="17">The I1 inner arm complex (also known as the f dynein complex) is a two-headed isoform composed of two heavy chains (1-alpha and 1-beta), three intermediate chains and three light chains. I1 occupies a specific position proximal to the first radial spoke and repeats every 96 nm along the length of the axoneme.</text>
</comment>
<sequence length="4631" mass="532999">MAEKADKAEKEKVEKTEKAEKAEEAEVEPIVIPEVKKRPKVAWSDDLSHDSEEERERERLAQLERELAETPVKPIYEPEELEKLVNYIVRMTTLYDLRPEDWTPDVIQIIEDWVLEPKSTILCIYFRGDKLKASPEIPLSAVYDLTYFIRPLDFVFKAETFHDDIVFGTFIDSIESNVINLLENVYAPYFFAITSWPDSVKSEFCTHIHTFLAKLTDMYYKMLGLTVLYIPREGQQLSFEKASADRELVKRLEGVVVYWTHQIKSCLEDQAFVASQKELLCPSDEYDFWIYRHENLNALLHQLKNPAVKHITKILVTTHSTFIHQFQSLCEEIVQKIREATNNIEYLQVITQPCAVLECVVDPDEIAKHIPQIINLFRFIWMESPTYNSESRITNLFKALSNQIIILCRNYIKLEELFDGNTVRALGEFSKCIDCCKRYREIYDVMAEAHNDVNPGSWELDTGSIFNYIDSFVQRCFDMLDVCNCMIIFGRINEFEMINKPCFGGARGDQFEAKCEKVERMFFDALLDVKGVAGTILDVQAPSWYDDILAFRTIIKDIEIIIENLVDTVFEGVNHVEEAVVALYSLNNYSKRKNLKRVFKRKTAEVWAMFSEEVQDTKKDMVSMRSQHPADLPSFAGRATVLKMRKNRLMYLKQIMSDASAWLLPCSNSEDVIMHVNRLMGAIDVAIRELWISWTHNLDDKCGAGLNKTLMRKSAENPGLLECNIDVNILELCKEAAHWENLCMDIPVHAFQVFMKSKTVHYVYESVLAVVKGYNKILDSLSDEERLLFKPLILACEKKVQPGITKLTWTSTMSDAYIADCVMQIGELQDFLTTYKNCNINLVKIMEKICDTPFIEFDIYNVFDIQVLRAKIRKMESTAMDAVLDMYKVIVIYLVIVYEGFEAYITQMAEHWIKYVRRFDRLLEDALRLGVKSTMQNMYKCVHGDGTMAPSPLIKMNLYLTGKEITYIPTKDHIKETFTTVLDEVVHILSTVPRLYEKFALPAGGLKKFYEVIQADQDCNKLQALIGDEVEYNINLVNEHLTMWEPYSHIWKVDKEEFLTHYRDEKCSAAAFDNLIINYSNLANSVQIQETINQIHFITLNSSELKKSIIAHCIVWQTKLGELLRMITENDIDVVYNYVEKSSEEAMKVPMDLKELQIAIETYDRLLMEIQTVEKTFPPITDQMTTLAKFEVELSNDMVTRHENIPVLWAEYLSVLEEAKKALEMNKDKFKNGLLDQAEVFKEAAKEFCEDFYKTAPVTSDISGKDALAQLKAFREQLNALRAQEQQIRDGLAVFNLTTPVNLDLLKMEKELEKLEEVWGLVNQWEESWEKYKTQTFWEMETDEMEENIMSLFRNFNRLARQLKDKNWEIIETTRIKVDAFRRTLPLIGDLKNPCMRERHWDRIKTLMGVDFDQNSEDFKLELIMRLNFQAYAEEIAEISNAATMELNIENGLKAIREVWKNTTFEMSHHKGDIYRIKNVEDVMQFLEDHQVQLSSMKSTKYVEPFIKEVDYWEKSLGYVAECIEISLQVQRRYLYLESIFSGEDIRKQLPNEVLIFDDLTADWTEITANMYAGKNAIEACIYKPAPYLFNKLNQMVDNLDGILRALEKYLETKRQIFPRFYFISNDDLLEILGNSKKPSLIQVHLKKLFDNVNRIRIDKKKVIDLMEAPQVTDPIKLFCKRNLLKVQQNRMNVKYQDSDIKSFKSVYRIACCKAIYSHNWNKLLYLLKKCPPWVHNFKDVNEAALYVRALVILLMYHPSSQAQGLLNDYLHLNPLGLPVAKAMTSEDGECIEWKYNLVLDGPAESWLLGLEHTMRVVLRDQLILTRAALRKCRYQREQWINDWPGQLGITSSKIQWTSDCTRTLCRCEIMQEKKPLKKLRKKQNLILTTLQMMSRKEISKILRCKVNALCVIEIHSRDTVDRMYKMGCMNVTAFEWFSQLKFYWDREREDCYIKQTNTNSIYTYEYIGNSGRLVITPLTDRCYITLTTALHLFRGGSPQGPAGTGKTETVKDLGRALARWVVVTNCSDGLDYKSMAKCFSGIAQSGCWGCFDEFNRINIEVLSVVAQQILAVLLALSLFQKRFMFEGCEIKLDANCGIFITMNPGYAGRTELPDNLKSMFRPIAMCVPDSLIIAENTLFSDGFTAYKVNAKKVFTLYQLAMQQLSRQAHYDFGLRSMVALLRYAGIKRRAYPNLPEQEMVILAMRDMNVARLTAKDVPLFDGIMQDIFPDVEIPTLDYEMLETAITAEMRAAGLQPVKAALHKVIQTYETKNSRHSSILLGDTNTAKSVSWKMLAATLTRLHREKVPGFEVVHPFPINPKALTLGELYGEYNLATGEWKDGVLSSIMRTTCQDESPDMKWIIFDGPVDAIWIENLNSVMDDNKLLTLVNSERISMPAQVTLLIETLDLAVASPATVSRNGMVYNDYKDWGWWPFVNSWLDTVDDPDYREMLRRHFMSILTPVLELKRLQLAEGPSVRGQELTGVRALCRLLALRPSPAPPAPDEEDNEGLAKMRFLFAMIWSVCATLEDEPRKKLDNWIREHEGIFPLKDTVYDYYVDERLRQFKPWEQKLPDSWRFNPASGFHMILVPTVEFIRVQIIALKVLKAGYGVLLGGPTGTGKTYLIQGTLINLDPTKYSTQVINMSAQTTAANVQDIIESRLEKRTKGNYVPAGGKRMIAFMDDINMPVRDYYGSQPPLELVRLWHDYGYWFDRAKQWRKNVKNMVLCGAAGPPGGARSSLPPRLLSCFHAFYLPSPTQSQLVKIFGTMLSQHLQDFDEETKSVGKTVLIATIDMFNHIVAKLLPTPHKMHYLFNLRDISKIFQGLLRSNKDYTNTKSRFLRLWIHECFRVFSDRLTEEKDREWFMNHIGDMLGKHFELTFHALCPTKSPPLFGHFLNPYEVYDDMNDPVALRKYITIQMEEYNSCPGVVKMDLVLFKDAIEHVCRIVRVISQPRGNMLCVGIGGSGRTCLTRMASYICEYHSFSVVVTKTYGVKDFREDLKVLYTACGVDHKKTTFIFSDTQIAEETFTEIINNLLSSGEVTNLYKTDEFEDIKTALEKPMKAANLMQTNEVVYLFLVDRVRHNLHIVLCFSPIGEEFRNRIRQYPALINATTTNWFLEWPREALLEVAYRFLEGVELLASITGPRVRRLESLIESREDILRASVASIMSLIHSSVGKYSVKMWQEMRRTNYVTPTNYLELVAGYKEMLKAKRFEIALQANKLRNGLGKVEETTRLVGQMSEELAEAQVQVGEYTEQCIEYMGVINVQQRNADEQQRSVAARSKKTMEEEVQCKKLADAAMRDLASAMPALEEAIKALDALNKKDITEIKSYAKPPQKVEMVLEAVLILLQKEPTWAEAKRQLGDQYFLDRLRDFDKDNISDKTLKKIGTYTVKPDFDPEIVGTVSAAAKSLCLWVRAIEKYGKIYKIVKPKKERLEEALESLRMKQQILAEARAKLRELSEMIARLQREYDEKVAQKEELERRSKMLQLKLERAEALITGLSGEKERWEATVERLDKEFDNLPGDCLIATGFVAYLGPFVSEYRESLMDDWFLEVYNELLPVTTGLSMKKFLLDDATLRDWNYMGLPDDNFSAENGIIVVRATRWPLAVDPQGQALIWISHLEEKNDIQIVDFGQPNYLKIMENCLSEGKPIIVQNVGEVLDPSIAPILTKAIVTIGTSQVIKFNDKMVAYNPSFRLYLTTKLGNPVYTPETLTQTTMVNFAVKEQGLTAQLLGIVVRKERPQLEQMKDTLVLSIAHNKKVLVDLENDLLRIMYESQVPLLENEELFLTLQTSQRTSLDVKEALITSQHTEKEIDTARAGYVPVAVRASVLFFALNDLSRIDPMYQFSLDAYIDLFTYSIDRSPKAVELEDRINNLNEFHTYAVYKNTCRALFERHKLLLSFHIVSRILFQMGKMSRNEYLFLLKGGIVLDRSEQPDNPTNWLPDECWDNITEMDKLPGFHGVTDTFETLSKEWREWYLHPEPETQPLIGDWNDICSDFQKILFIRSLRVDRVSACITTFIINVLGPRYVEPPVLDIRAAWEESSWKTSLLFVLSPGVDPTAALIQLALDVKMFDKFASLSLGQGQAPTAIRMLSHGMKEGGWVFLANCHLACEWLGSLRGLDNPKIHPRFRLWLSSMPDDKFPLGMLQRSIKMTTEPPQGLKGNLVRLFANINEDKFDEATPKYRRLLFCVSFFHCTLIARKRFRQLGYNAVYSFNDADFDVSDNLLANYLEEYEEVPWDALRYLFSIINYGGHITDDWDKRVLIAYITQFFNEDALDTPFYRLSSIPAYHIPRDGSLESYRDFLDLLPASERAESVGQHASADVATLAQDALIMCSTLFGLASTGGGGAGGGEDQKVDELALEMLHKLPAKIDMETTERMMGPEIVMPMCVSLLQEITYFNELINKIIAGLKELRRAIEGLVVMSEMLETMYTCIFEGKVPVFWLRGRPSMKPLGAWCRELFLRGAHLQGWANAPRAPPTLCWLPAFVAPTGFLTAVMQTTARGESWPIDMLCWEFTVMPLEEAGFVRPPRDGGVYIRGQYLEGASWFKKEACLQEPLPMQLVFPMSPIHFKPIKATGKRLRNRYICPCYYYPLRMGAFVVAVDLPAGKESSDFWVKRGTAMLCTLAT</sequence>
<dbReference type="InterPro" id="IPR041228">
    <property type="entry name" value="Dynein_C"/>
</dbReference>
<evidence type="ECO:0000256" key="15">
    <source>
        <dbReference type="ARBA" id="ARBA00023273"/>
    </source>
</evidence>
<dbReference type="InterPro" id="IPR043160">
    <property type="entry name" value="Dynein_C_barrel"/>
</dbReference>
<dbReference type="FunFam" id="1.20.58.1120:FF:000001">
    <property type="entry name" value="dynein heavy chain 2, axonemal"/>
    <property type="match status" value="1"/>
</dbReference>
<feature type="coiled-coil region" evidence="19">
    <location>
        <begin position="1264"/>
        <end position="1291"/>
    </location>
</feature>
<dbReference type="Pfam" id="PF03028">
    <property type="entry name" value="Dynein_heavy"/>
    <property type="match status" value="1"/>
</dbReference>
<dbReference type="GeneID" id="113497184"/>
<feature type="coiled-coil region" evidence="19">
    <location>
        <begin position="3230"/>
        <end position="3257"/>
    </location>
</feature>
<dbReference type="GO" id="GO:0045505">
    <property type="term" value="F:dynein intermediate chain binding"/>
    <property type="evidence" value="ECO:0007669"/>
    <property type="project" value="InterPro"/>
</dbReference>
<dbReference type="GO" id="GO:0008569">
    <property type="term" value="F:minus-end-directed microtubule motor activity"/>
    <property type="evidence" value="ECO:0007669"/>
    <property type="project" value="InterPro"/>
</dbReference>
<name>A0A7E5VVN7_TRINI</name>
<evidence type="ECO:0000256" key="19">
    <source>
        <dbReference type="SAM" id="Coils"/>
    </source>
</evidence>
<dbReference type="GO" id="GO:0005874">
    <property type="term" value="C:microtubule"/>
    <property type="evidence" value="ECO:0007669"/>
    <property type="project" value="UniProtKB-KW"/>
</dbReference>
<dbReference type="FunFam" id="1.10.8.710:FF:000001">
    <property type="entry name" value="Dynein axonemal heavy chain 2"/>
    <property type="match status" value="1"/>
</dbReference>
<dbReference type="FunFam" id="3.10.490.20:FF:000009">
    <property type="entry name" value="Dynein heavy chain 4"/>
    <property type="match status" value="1"/>
</dbReference>
<dbReference type="InterPro" id="IPR026983">
    <property type="entry name" value="DHC"/>
</dbReference>
<dbReference type="Gene3D" id="1.10.8.720">
    <property type="entry name" value="Region D6 of dynein motor"/>
    <property type="match status" value="1"/>
</dbReference>
<dbReference type="Gene3D" id="1.20.1270.280">
    <property type="match status" value="1"/>
</dbReference>
<dbReference type="FunCoup" id="A0A7E5VVN7">
    <property type="interactions" value="91"/>
</dbReference>
<dbReference type="GO" id="GO:0070286">
    <property type="term" value="P:axonemal dynein complex assembly"/>
    <property type="evidence" value="ECO:0007669"/>
    <property type="project" value="UniProtKB-ARBA"/>
</dbReference>
<organism evidence="22 23">
    <name type="scientific">Trichoplusia ni</name>
    <name type="common">Cabbage looper</name>
    <dbReference type="NCBI Taxonomy" id="7111"/>
    <lineage>
        <taxon>Eukaryota</taxon>
        <taxon>Metazoa</taxon>
        <taxon>Ecdysozoa</taxon>
        <taxon>Arthropoda</taxon>
        <taxon>Hexapoda</taxon>
        <taxon>Insecta</taxon>
        <taxon>Pterygota</taxon>
        <taxon>Neoptera</taxon>
        <taxon>Endopterygota</taxon>
        <taxon>Lepidoptera</taxon>
        <taxon>Glossata</taxon>
        <taxon>Ditrysia</taxon>
        <taxon>Noctuoidea</taxon>
        <taxon>Noctuidae</taxon>
        <taxon>Plusiinae</taxon>
        <taxon>Trichoplusia</taxon>
    </lineage>
</organism>
<feature type="compositionally biased region" description="Basic and acidic residues" evidence="20">
    <location>
        <begin position="46"/>
        <end position="60"/>
    </location>
</feature>
<dbReference type="Gene3D" id="3.20.180.20">
    <property type="entry name" value="Dynein heavy chain, N-terminal domain 2"/>
    <property type="match status" value="1"/>
</dbReference>
<keyword evidence="5" id="KW-0493">Microtubule</keyword>
<dbReference type="Pfam" id="PF12781">
    <property type="entry name" value="AAA_9"/>
    <property type="match status" value="1"/>
</dbReference>
<evidence type="ECO:0000256" key="20">
    <source>
        <dbReference type="SAM" id="MobiDB-lite"/>
    </source>
</evidence>
<dbReference type="FunFam" id="3.40.50.300:FF:000153">
    <property type="entry name" value="Dynein axonemal heavy chain 1"/>
    <property type="match status" value="1"/>
</dbReference>
<dbReference type="InterPro" id="IPR027417">
    <property type="entry name" value="P-loop_NTPase"/>
</dbReference>
<evidence type="ECO:0000256" key="13">
    <source>
        <dbReference type="ARBA" id="ARBA00023175"/>
    </source>
</evidence>
<evidence type="ECO:0000256" key="5">
    <source>
        <dbReference type="ARBA" id="ARBA00022701"/>
    </source>
</evidence>
<dbReference type="InterPro" id="IPR004273">
    <property type="entry name" value="Dynein_heavy_D6_P-loop"/>
</dbReference>
<keyword evidence="11 19" id="KW-0175">Coiled coil</keyword>
<dbReference type="InterPro" id="IPR041589">
    <property type="entry name" value="DNAH3_AAA_lid_1"/>
</dbReference>
<protein>
    <recommendedName>
        <fullName evidence="18">Dynein-1, subspecies f</fullName>
    </recommendedName>
</protein>
<dbReference type="Gene3D" id="1.10.287.2620">
    <property type="match status" value="1"/>
</dbReference>
<reference evidence="23" key="1">
    <citation type="submission" date="2025-08" db="UniProtKB">
        <authorList>
            <consortium name="RefSeq"/>
        </authorList>
    </citation>
    <scope>IDENTIFICATION</scope>
</reference>
<evidence type="ECO:0000259" key="21">
    <source>
        <dbReference type="SMART" id="SM00382"/>
    </source>
</evidence>
<dbReference type="Pfam" id="PF12775">
    <property type="entry name" value="AAA_7"/>
    <property type="match status" value="1"/>
</dbReference>
<dbReference type="SMART" id="SM00382">
    <property type="entry name" value="AAA"/>
    <property type="match status" value="2"/>
</dbReference>
<evidence type="ECO:0000256" key="6">
    <source>
        <dbReference type="ARBA" id="ARBA00022737"/>
    </source>
</evidence>
<dbReference type="InterPro" id="IPR041466">
    <property type="entry name" value="Dynein_AAA5_ext"/>
</dbReference>
<dbReference type="InterPro" id="IPR042219">
    <property type="entry name" value="AAA_lid_11_sf"/>
</dbReference>
<dbReference type="InterPro" id="IPR024743">
    <property type="entry name" value="Dynein_HC_stalk"/>
</dbReference>
<dbReference type="FunFam" id="3.40.50.300:FF:000044">
    <property type="entry name" value="Dynein heavy chain 5, axonemal"/>
    <property type="match status" value="1"/>
</dbReference>
<dbReference type="Pfam" id="PF25007">
    <property type="entry name" value="DYH2-5-8_CC"/>
    <property type="match status" value="1"/>
</dbReference>
<dbReference type="Pfam" id="PF17852">
    <property type="entry name" value="Dynein_AAA_lid"/>
    <property type="match status" value="1"/>
</dbReference>
<feature type="region of interest" description="Disordered" evidence="20">
    <location>
        <begin position="1"/>
        <end position="60"/>
    </location>
</feature>
<keyword evidence="9" id="KW-0282">Flagellum</keyword>
<dbReference type="InterPro" id="IPR041658">
    <property type="entry name" value="AAA_lid_11"/>
</dbReference>
<dbReference type="FunFam" id="1.10.287.2620:FF:000002">
    <property type="entry name" value="Dynein heavy chain 2, axonemal"/>
    <property type="match status" value="1"/>
</dbReference>
<dbReference type="InterPro" id="IPR042222">
    <property type="entry name" value="Dynein_2_N"/>
</dbReference>
<dbReference type="FunFam" id="1.20.140.100:FF:000001">
    <property type="entry name" value="dynein heavy chain 17, axonemal"/>
    <property type="match status" value="1"/>
</dbReference>
<keyword evidence="7" id="KW-0547">Nucleotide-binding</keyword>
<dbReference type="InterPro" id="IPR013602">
    <property type="entry name" value="Dynein_heavy_linker"/>
</dbReference>
<dbReference type="Pfam" id="PF18198">
    <property type="entry name" value="AAA_lid_11"/>
    <property type="match status" value="1"/>
</dbReference>
<evidence type="ECO:0000256" key="18">
    <source>
        <dbReference type="ARBA" id="ARBA00077719"/>
    </source>
</evidence>
<dbReference type="Gene3D" id="6.10.140.1060">
    <property type="match status" value="1"/>
</dbReference>
<keyword evidence="15" id="KW-0966">Cell projection</keyword>
<keyword evidence="6" id="KW-0677">Repeat</keyword>
<dbReference type="PANTHER" id="PTHR22878">
    <property type="entry name" value="DYNEIN HEAVY CHAIN 6, AXONEMAL-LIKE-RELATED"/>
    <property type="match status" value="1"/>
</dbReference>
<evidence type="ECO:0000256" key="11">
    <source>
        <dbReference type="ARBA" id="ARBA00023054"/>
    </source>
</evidence>
<dbReference type="GO" id="GO:0005858">
    <property type="term" value="C:axonemal dynein complex"/>
    <property type="evidence" value="ECO:0007669"/>
    <property type="project" value="UniProtKB-ARBA"/>
</dbReference>
<evidence type="ECO:0000256" key="3">
    <source>
        <dbReference type="ARBA" id="ARBA00008887"/>
    </source>
</evidence>
<evidence type="ECO:0000256" key="9">
    <source>
        <dbReference type="ARBA" id="ARBA00022846"/>
    </source>
</evidence>
<dbReference type="Gene3D" id="3.10.490.20">
    <property type="match status" value="1"/>
</dbReference>
<evidence type="ECO:0000256" key="2">
    <source>
        <dbReference type="ARBA" id="ARBA00004430"/>
    </source>
</evidence>
<dbReference type="Pfam" id="PF12780">
    <property type="entry name" value="AAA_8"/>
    <property type="match status" value="1"/>
</dbReference>
<evidence type="ECO:0000256" key="7">
    <source>
        <dbReference type="ARBA" id="ARBA00022741"/>
    </source>
</evidence>
<dbReference type="Pfam" id="PF18199">
    <property type="entry name" value="Dynein_C"/>
    <property type="match status" value="1"/>
</dbReference>
<gene>
    <name evidence="23" type="primary">LOC113497184</name>
</gene>
<comment type="function">
    <text evidence="16">Force generating protein of eukaryotic cilia and flagella. Produces force towards the minus ends of microtubules. Dynein has ATPase activity; the force-producing power stroke is thought to occur on release of ADP. Required for assembly of the I1 inner arm complex and its targeting to the appropriate axoneme location. Also required for phototaxis.</text>
</comment>
<evidence type="ECO:0000256" key="4">
    <source>
        <dbReference type="ARBA" id="ARBA00022490"/>
    </source>
</evidence>
<dbReference type="InParanoid" id="A0A7E5VVN7"/>
<dbReference type="Gene3D" id="1.10.8.710">
    <property type="match status" value="1"/>
</dbReference>
<dbReference type="InterPro" id="IPR003593">
    <property type="entry name" value="AAA+_ATPase"/>
</dbReference>
<comment type="subcellular location">
    <subcellularLocation>
        <location evidence="1">Cell projection</location>
        <location evidence="1">Cilium</location>
        <location evidence="1">Flagellum</location>
    </subcellularLocation>
    <subcellularLocation>
        <location evidence="2">Cytoplasm</location>
        <location evidence="2">Cytoskeleton</location>
        <location evidence="2">Cilium axoneme</location>
    </subcellularLocation>
</comment>
<dbReference type="Gene3D" id="1.20.920.20">
    <property type="match status" value="1"/>
</dbReference>
<evidence type="ECO:0000313" key="23">
    <source>
        <dbReference type="RefSeq" id="XP_026732400.1"/>
    </source>
</evidence>
<dbReference type="InterPro" id="IPR056759">
    <property type="entry name" value="DYH2-5-8_CC"/>
</dbReference>
<evidence type="ECO:0000256" key="8">
    <source>
        <dbReference type="ARBA" id="ARBA00022840"/>
    </source>
</evidence>
<feature type="compositionally biased region" description="Basic and acidic residues" evidence="20">
    <location>
        <begin position="1"/>
        <end position="24"/>
    </location>
</feature>
<dbReference type="Pfam" id="PF08385">
    <property type="entry name" value="DHC_N1"/>
    <property type="match status" value="1"/>
</dbReference>
<evidence type="ECO:0000256" key="1">
    <source>
        <dbReference type="ARBA" id="ARBA00004230"/>
    </source>
</evidence>
<dbReference type="FunFam" id="3.40.50.300:FF:002141">
    <property type="entry name" value="Dynein heavy chain"/>
    <property type="match status" value="1"/>
</dbReference>
<dbReference type="GO" id="GO:0051959">
    <property type="term" value="F:dynein light intermediate chain binding"/>
    <property type="evidence" value="ECO:0007669"/>
    <property type="project" value="InterPro"/>
</dbReference>
<evidence type="ECO:0000313" key="22">
    <source>
        <dbReference type="Proteomes" id="UP000322000"/>
    </source>
</evidence>
<dbReference type="InterPro" id="IPR042228">
    <property type="entry name" value="Dynein_linker_3"/>
</dbReference>
<keyword evidence="8" id="KW-0067">ATP-binding</keyword>
<evidence type="ECO:0000256" key="14">
    <source>
        <dbReference type="ARBA" id="ARBA00023212"/>
    </source>
</evidence>
<dbReference type="CTD" id="3355181"/>
<dbReference type="SUPFAM" id="SSF52540">
    <property type="entry name" value="P-loop containing nucleoside triphosphate hydrolases"/>
    <property type="match status" value="4"/>
</dbReference>
<keyword evidence="22" id="KW-1185">Reference proteome</keyword>
<feature type="domain" description="AAA+ ATPase" evidence="21">
    <location>
        <begin position="1995"/>
        <end position="2131"/>
    </location>
</feature>
<dbReference type="OrthoDB" id="447173at2759"/>
<dbReference type="KEGG" id="tnl:113497184"/>
<dbReference type="GO" id="GO:0060294">
    <property type="term" value="P:cilium movement involved in cell motility"/>
    <property type="evidence" value="ECO:0007669"/>
    <property type="project" value="UniProtKB-ARBA"/>
</dbReference>
<dbReference type="Gene3D" id="1.20.140.100">
    <property type="entry name" value="Dynein heavy chain, N-terminal domain 2"/>
    <property type="match status" value="1"/>
</dbReference>
<keyword evidence="13" id="KW-0505">Motor protein</keyword>
<evidence type="ECO:0000256" key="17">
    <source>
        <dbReference type="ARBA" id="ARBA00063032"/>
    </source>
</evidence>
<dbReference type="PANTHER" id="PTHR22878:SF68">
    <property type="entry name" value="DYNEIN HEAVY CHAIN 6, AXONEMAL-LIKE"/>
    <property type="match status" value="1"/>
</dbReference>
<dbReference type="FunFam" id="1.20.920.30:FF:000005">
    <property type="entry name" value="Dynein, axonemal, heavy chain 2"/>
    <property type="match status" value="1"/>
</dbReference>
<evidence type="ECO:0000256" key="12">
    <source>
        <dbReference type="ARBA" id="ARBA00023069"/>
    </source>
</evidence>
<dbReference type="InterPro" id="IPR013594">
    <property type="entry name" value="Dynein_heavy_tail"/>
</dbReference>
<dbReference type="FunFam" id="1.10.8.1220:FF:000001">
    <property type="entry name" value="Dynein axonemal heavy chain 5"/>
    <property type="match status" value="1"/>
</dbReference>
<dbReference type="FunFam" id="3.40.50.300:FF:000049">
    <property type="entry name" value="Dynein, axonemal, heavy chain 5"/>
    <property type="match status" value="1"/>
</dbReference>
<accession>A0A7E5VVN7</accession>
<dbReference type="InterPro" id="IPR043157">
    <property type="entry name" value="Dynein_AAA1S"/>
</dbReference>
<keyword evidence="10" id="KW-0243">Dynein</keyword>
<dbReference type="Gene3D" id="1.10.472.130">
    <property type="match status" value="1"/>
</dbReference>
<comment type="similarity">
    <text evidence="3">Belongs to the dynein heavy chain family.</text>
</comment>
<dbReference type="InterPro" id="IPR035699">
    <property type="entry name" value="AAA_6"/>
</dbReference>
<dbReference type="Pfam" id="PF17857">
    <property type="entry name" value="AAA_lid_1"/>
    <property type="match status" value="1"/>
</dbReference>
<dbReference type="GO" id="GO:0031514">
    <property type="term" value="C:motile cilium"/>
    <property type="evidence" value="ECO:0007669"/>
    <property type="project" value="UniProtKB-SubCell"/>
</dbReference>
<dbReference type="Pfam" id="PF12777">
    <property type="entry name" value="MT"/>
    <property type="match status" value="1"/>
</dbReference>
<feature type="domain" description="AAA+ ATPase" evidence="21">
    <location>
        <begin position="2607"/>
        <end position="2756"/>
    </location>
</feature>
<feature type="coiled-coil region" evidence="19">
    <location>
        <begin position="3433"/>
        <end position="3519"/>
    </location>
</feature>
<keyword evidence="14" id="KW-0206">Cytoskeleton</keyword>
<dbReference type="Gene3D" id="3.40.50.300">
    <property type="entry name" value="P-loop containing nucleotide triphosphate hydrolases"/>
    <property type="match status" value="5"/>
</dbReference>